<evidence type="ECO:0000256" key="7">
    <source>
        <dbReference type="SAM" id="Phobius"/>
    </source>
</evidence>
<dbReference type="GO" id="GO:0043190">
    <property type="term" value="C:ATP-binding cassette (ABC) transporter complex"/>
    <property type="evidence" value="ECO:0007669"/>
    <property type="project" value="InterPro"/>
</dbReference>
<reference evidence="8" key="1">
    <citation type="journal article" date="2020" name="mSystems">
        <title>Genome- and Community-Level Interaction Insights into Carbon Utilization and Element Cycling Functions of Hydrothermarchaeota in Hydrothermal Sediment.</title>
        <authorList>
            <person name="Zhou Z."/>
            <person name="Liu Y."/>
            <person name="Xu W."/>
            <person name="Pan J."/>
            <person name="Luo Z.H."/>
            <person name="Li M."/>
        </authorList>
    </citation>
    <scope>NUCLEOTIDE SEQUENCE [LARGE SCALE GENOMIC DNA]</scope>
    <source>
        <strain evidence="8">SpSt-106</strain>
    </source>
</reference>
<keyword evidence="3 6" id="KW-0812">Transmembrane</keyword>
<proteinExistence type="inferred from homology"/>
<feature type="transmembrane region" description="Helical" evidence="7">
    <location>
        <begin position="226"/>
        <end position="251"/>
    </location>
</feature>
<protein>
    <submittedName>
        <fullName evidence="8">Metal ABC transporter permease</fullName>
    </submittedName>
</protein>
<evidence type="ECO:0000256" key="3">
    <source>
        <dbReference type="ARBA" id="ARBA00022692"/>
    </source>
</evidence>
<evidence type="ECO:0000313" key="8">
    <source>
        <dbReference type="EMBL" id="HHQ16039.1"/>
    </source>
</evidence>
<dbReference type="EMBL" id="DRWR01000079">
    <property type="protein sequence ID" value="HHQ16039.1"/>
    <property type="molecule type" value="Genomic_DNA"/>
</dbReference>
<feature type="transmembrane region" description="Helical" evidence="7">
    <location>
        <begin position="257"/>
        <end position="276"/>
    </location>
</feature>
<evidence type="ECO:0000256" key="4">
    <source>
        <dbReference type="ARBA" id="ARBA00022989"/>
    </source>
</evidence>
<organism evidence="8">
    <name type="scientific">Thermodesulfobacterium geofontis</name>
    <dbReference type="NCBI Taxonomy" id="1295609"/>
    <lineage>
        <taxon>Bacteria</taxon>
        <taxon>Pseudomonadati</taxon>
        <taxon>Thermodesulfobacteriota</taxon>
        <taxon>Thermodesulfobacteria</taxon>
        <taxon>Thermodesulfobacteriales</taxon>
        <taxon>Thermodesulfobacteriaceae</taxon>
        <taxon>Thermodesulfobacterium</taxon>
    </lineage>
</organism>
<dbReference type="Pfam" id="PF00950">
    <property type="entry name" value="ABC-3"/>
    <property type="match status" value="1"/>
</dbReference>
<dbReference type="AlphaFoldDB" id="A0A7V5XGJ4"/>
<keyword evidence="4 7" id="KW-1133">Transmembrane helix</keyword>
<comment type="caution">
    <text evidence="8">The sequence shown here is derived from an EMBL/GenBank/DDBJ whole genome shotgun (WGS) entry which is preliminary data.</text>
</comment>
<dbReference type="GO" id="GO:0010043">
    <property type="term" value="P:response to zinc ion"/>
    <property type="evidence" value="ECO:0007669"/>
    <property type="project" value="TreeGrafter"/>
</dbReference>
<dbReference type="InterPro" id="IPR037294">
    <property type="entry name" value="ABC_BtuC-like"/>
</dbReference>
<keyword evidence="6" id="KW-0813">Transport</keyword>
<dbReference type="PANTHER" id="PTHR30477">
    <property type="entry name" value="ABC-TRANSPORTER METAL-BINDING PROTEIN"/>
    <property type="match status" value="1"/>
</dbReference>
<evidence type="ECO:0000256" key="2">
    <source>
        <dbReference type="ARBA" id="ARBA00008034"/>
    </source>
</evidence>
<feature type="transmembrane region" description="Helical" evidence="7">
    <location>
        <begin position="74"/>
        <end position="93"/>
    </location>
</feature>
<accession>A0A7V5XGJ4</accession>
<name>A0A7V5XGJ4_9BACT</name>
<dbReference type="SUPFAM" id="SSF81345">
    <property type="entry name" value="ABC transporter involved in vitamin B12 uptake, BtuC"/>
    <property type="match status" value="1"/>
</dbReference>
<feature type="transmembrane region" description="Helical" evidence="7">
    <location>
        <begin position="21"/>
        <end position="41"/>
    </location>
</feature>
<keyword evidence="5 7" id="KW-0472">Membrane</keyword>
<feature type="transmembrane region" description="Helical" evidence="7">
    <location>
        <begin position="184"/>
        <end position="214"/>
    </location>
</feature>
<feature type="transmembrane region" description="Helical" evidence="7">
    <location>
        <begin position="105"/>
        <end position="124"/>
    </location>
</feature>
<feature type="transmembrane region" description="Helical" evidence="7">
    <location>
        <begin position="47"/>
        <end position="67"/>
    </location>
</feature>
<dbReference type="InterPro" id="IPR001626">
    <property type="entry name" value="ABC_TroCD"/>
</dbReference>
<dbReference type="PANTHER" id="PTHR30477:SF19">
    <property type="entry name" value="METAL ABC TRANSPORTER PERMEASE"/>
    <property type="match status" value="1"/>
</dbReference>
<comment type="subcellular location">
    <subcellularLocation>
        <location evidence="6">Cell membrane</location>
        <topology evidence="6">Multi-pass membrane protein</topology>
    </subcellularLocation>
    <subcellularLocation>
        <location evidence="1">Membrane</location>
        <topology evidence="1">Multi-pass membrane protein</topology>
    </subcellularLocation>
</comment>
<evidence type="ECO:0000256" key="5">
    <source>
        <dbReference type="ARBA" id="ARBA00023136"/>
    </source>
</evidence>
<evidence type="ECO:0000256" key="1">
    <source>
        <dbReference type="ARBA" id="ARBA00004141"/>
    </source>
</evidence>
<feature type="transmembrane region" description="Helical" evidence="7">
    <location>
        <begin position="145"/>
        <end position="164"/>
    </location>
</feature>
<gene>
    <name evidence="8" type="ORF">ENM15_04410</name>
</gene>
<sequence length="277" mass="31692">MSTPIGKNMEFFLDSISLIKWGLLSGILLGISISFTSPFLILKRNALFPHALTHIYFLAVFLTSLILYKLPLFLSFPFIVVFTLLFTSLIWILRRYTKFYEDTATSIIAHLALGLALIVAAKTYQYDARILSYLFGSLIGINYKDFCESLIVFFFTLFLFYRFYPLWIAQITDKELPGLDFKLANFSFLILITLQIIIGVKLMGVLLVSVLFIFSTTFVLQFIKSFKFLIILVSFLNIIGILGGAVISIFFDIPFSGAVVIFMSLYIFISFVWSFLR</sequence>
<dbReference type="GO" id="GO:0055085">
    <property type="term" value="P:transmembrane transport"/>
    <property type="evidence" value="ECO:0007669"/>
    <property type="project" value="InterPro"/>
</dbReference>
<evidence type="ECO:0000256" key="6">
    <source>
        <dbReference type="RuleBase" id="RU003943"/>
    </source>
</evidence>
<comment type="similarity">
    <text evidence="2 6">Belongs to the ABC-3 integral membrane protein family.</text>
</comment>